<accession>A0A7X9DJN9</accession>
<reference evidence="6 7" key="1">
    <citation type="journal article" date="2020" name="Biotechnol. Biofuels">
        <title>New insights from the biogas microbiome by comprehensive genome-resolved metagenomics of nearly 1600 species originating from multiple anaerobic digesters.</title>
        <authorList>
            <person name="Campanaro S."/>
            <person name="Treu L."/>
            <person name="Rodriguez-R L.M."/>
            <person name="Kovalovszki A."/>
            <person name="Ziels R.M."/>
            <person name="Maus I."/>
            <person name="Zhu X."/>
            <person name="Kougias P.G."/>
            <person name="Basile A."/>
            <person name="Luo G."/>
            <person name="Schluter A."/>
            <person name="Konstantinidis K.T."/>
            <person name="Angelidaki I."/>
        </authorList>
    </citation>
    <scope>NUCLEOTIDE SEQUENCE [LARGE SCALE GENOMIC DNA]</scope>
    <source>
        <strain evidence="6">AS27yjCOA_165</strain>
    </source>
</reference>
<dbReference type="Pfam" id="PF00005">
    <property type="entry name" value="ABC_tran"/>
    <property type="match status" value="1"/>
</dbReference>
<dbReference type="SMART" id="SM00382">
    <property type="entry name" value="AAA"/>
    <property type="match status" value="1"/>
</dbReference>
<evidence type="ECO:0000256" key="2">
    <source>
        <dbReference type="ARBA" id="ARBA00022448"/>
    </source>
</evidence>
<evidence type="ECO:0000313" key="7">
    <source>
        <dbReference type="Proteomes" id="UP000526033"/>
    </source>
</evidence>
<dbReference type="AlphaFoldDB" id="A0A7X9DJN9"/>
<dbReference type="GO" id="GO:0016887">
    <property type="term" value="F:ATP hydrolysis activity"/>
    <property type="evidence" value="ECO:0007669"/>
    <property type="project" value="InterPro"/>
</dbReference>
<protein>
    <submittedName>
        <fullName evidence="6">ATP-binding cassette domain-containing protein</fullName>
    </submittedName>
</protein>
<evidence type="ECO:0000313" key="6">
    <source>
        <dbReference type="EMBL" id="NMB69720.1"/>
    </source>
</evidence>
<dbReference type="Proteomes" id="UP000526033">
    <property type="component" value="Unassembled WGS sequence"/>
</dbReference>
<keyword evidence="3" id="KW-0547">Nucleotide-binding</keyword>
<dbReference type="PROSITE" id="PS50893">
    <property type="entry name" value="ABC_TRANSPORTER_2"/>
    <property type="match status" value="1"/>
</dbReference>
<dbReference type="SUPFAM" id="SSF52540">
    <property type="entry name" value="P-loop containing nucleoside triphosphate hydrolases"/>
    <property type="match status" value="1"/>
</dbReference>
<keyword evidence="2" id="KW-0813">Transport</keyword>
<evidence type="ECO:0000256" key="3">
    <source>
        <dbReference type="ARBA" id="ARBA00022741"/>
    </source>
</evidence>
<feature type="domain" description="ABC transporter" evidence="5">
    <location>
        <begin position="2"/>
        <end position="231"/>
    </location>
</feature>
<organism evidence="6 7">
    <name type="scientific">candidate division WWE3 bacterium</name>
    <dbReference type="NCBI Taxonomy" id="2053526"/>
    <lineage>
        <taxon>Bacteria</taxon>
        <taxon>Katanobacteria</taxon>
    </lineage>
</organism>
<dbReference type="EMBL" id="JAAZNL010000007">
    <property type="protein sequence ID" value="NMB69720.1"/>
    <property type="molecule type" value="Genomic_DNA"/>
</dbReference>
<dbReference type="PANTHER" id="PTHR43335:SF4">
    <property type="entry name" value="ABC TRANSPORTER, ATP-BINDING PROTEIN"/>
    <property type="match status" value="1"/>
</dbReference>
<dbReference type="InterPro" id="IPR003439">
    <property type="entry name" value="ABC_transporter-like_ATP-bd"/>
</dbReference>
<comment type="similarity">
    <text evidence="1">Belongs to the ABC transporter superfamily.</text>
</comment>
<keyword evidence="4 6" id="KW-0067">ATP-binding</keyword>
<dbReference type="Gene3D" id="3.40.50.300">
    <property type="entry name" value="P-loop containing nucleotide triphosphate hydrolases"/>
    <property type="match status" value="1"/>
</dbReference>
<dbReference type="GO" id="GO:0005524">
    <property type="term" value="F:ATP binding"/>
    <property type="evidence" value="ECO:0007669"/>
    <property type="project" value="UniProtKB-KW"/>
</dbReference>
<evidence type="ECO:0000256" key="1">
    <source>
        <dbReference type="ARBA" id="ARBA00005417"/>
    </source>
</evidence>
<dbReference type="InterPro" id="IPR003593">
    <property type="entry name" value="AAA+_ATPase"/>
</dbReference>
<sequence>MISVDQINKTFDQVKAVEDLSFKISQGEIVGLLGPNGAGKTTTMRIMSGFLAPDKGDVVVDGTSVVKDSIKVQAMLGYLPENNPMYMDMLVCDFLRFSGELRGLSKKSLAEGIDFAVKGVHLEDVFYRPIKELSKGFKQRVGIAAALLHKPKVLIMDEPTEGLDPIQRNEIRGLIKELAKEHTIIISTHVMQEVEAVCTRMIIIDKGKLVVDGSVQELSKGKGDQIIFNVVIEGKDVEKGLKSLPEAQIEIVSIEDEKVTAKVKTQKDNAIQGEISKMANDKKWVIWNISQEVRQLEDIFRELTSSETTV</sequence>
<evidence type="ECO:0000259" key="5">
    <source>
        <dbReference type="PROSITE" id="PS50893"/>
    </source>
</evidence>
<dbReference type="PANTHER" id="PTHR43335">
    <property type="entry name" value="ABC TRANSPORTER, ATP-BINDING PROTEIN"/>
    <property type="match status" value="1"/>
</dbReference>
<dbReference type="InterPro" id="IPR027417">
    <property type="entry name" value="P-loop_NTPase"/>
</dbReference>
<gene>
    <name evidence="6" type="ORF">GYA27_00760</name>
</gene>
<proteinExistence type="inferred from homology"/>
<comment type="caution">
    <text evidence="6">The sequence shown here is derived from an EMBL/GenBank/DDBJ whole genome shotgun (WGS) entry which is preliminary data.</text>
</comment>
<name>A0A7X9DJN9_UNCKA</name>
<evidence type="ECO:0000256" key="4">
    <source>
        <dbReference type="ARBA" id="ARBA00022840"/>
    </source>
</evidence>